<dbReference type="EMBL" id="CP144697">
    <property type="protein sequence ID" value="WVZ15357.1"/>
    <property type="molecule type" value="Genomic_DNA"/>
</dbReference>
<name>A0AAQ3NUR7_VIGMU</name>
<keyword evidence="2" id="KW-1185">Reference proteome</keyword>
<evidence type="ECO:0000313" key="1">
    <source>
        <dbReference type="EMBL" id="WVZ15357.1"/>
    </source>
</evidence>
<protein>
    <submittedName>
        <fullName evidence="1">Uncharacterized protein</fullName>
    </submittedName>
</protein>
<proteinExistence type="predicted"/>
<evidence type="ECO:0000313" key="2">
    <source>
        <dbReference type="Proteomes" id="UP001374535"/>
    </source>
</evidence>
<reference evidence="1 2" key="1">
    <citation type="journal article" date="2023" name="Life. Sci Alliance">
        <title>Evolutionary insights into 3D genome organization and epigenetic landscape of Vigna mungo.</title>
        <authorList>
            <person name="Junaid A."/>
            <person name="Singh B."/>
            <person name="Bhatia S."/>
        </authorList>
    </citation>
    <scope>NUCLEOTIDE SEQUENCE [LARGE SCALE GENOMIC DNA]</scope>
    <source>
        <strain evidence="1">Urdbean</strain>
    </source>
</reference>
<dbReference type="Proteomes" id="UP001374535">
    <property type="component" value="Chromosome 4"/>
</dbReference>
<dbReference type="AlphaFoldDB" id="A0AAQ3NUR7"/>
<accession>A0AAQ3NUR7</accession>
<organism evidence="1 2">
    <name type="scientific">Vigna mungo</name>
    <name type="common">Black gram</name>
    <name type="synonym">Phaseolus mungo</name>
    <dbReference type="NCBI Taxonomy" id="3915"/>
    <lineage>
        <taxon>Eukaryota</taxon>
        <taxon>Viridiplantae</taxon>
        <taxon>Streptophyta</taxon>
        <taxon>Embryophyta</taxon>
        <taxon>Tracheophyta</taxon>
        <taxon>Spermatophyta</taxon>
        <taxon>Magnoliopsida</taxon>
        <taxon>eudicotyledons</taxon>
        <taxon>Gunneridae</taxon>
        <taxon>Pentapetalae</taxon>
        <taxon>rosids</taxon>
        <taxon>fabids</taxon>
        <taxon>Fabales</taxon>
        <taxon>Fabaceae</taxon>
        <taxon>Papilionoideae</taxon>
        <taxon>50 kb inversion clade</taxon>
        <taxon>NPAAA clade</taxon>
        <taxon>indigoferoid/millettioid clade</taxon>
        <taxon>Phaseoleae</taxon>
        <taxon>Vigna</taxon>
    </lineage>
</organism>
<gene>
    <name evidence="1" type="ORF">V8G54_012923</name>
</gene>
<sequence>MGFVLQGNTYLHQDDIGNLDDEDEDKQMADTLDIAGPFTLDLVLALVGSSYSLESIYKQLFDISVLQASRHEEVYSLLRNLDVRVHVLEELVNPGVDCEVMNSRFHALSF</sequence>